<feature type="transmembrane region" description="Helical" evidence="10">
    <location>
        <begin position="367"/>
        <end position="384"/>
    </location>
</feature>
<gene>
    <name evidence="11" type="ORF">ACFFNY_34895</name>
</gene>
<evidence type="ECO:0000256" key="1">
    <source>
        <dbReference type="ARBA" id="ARBA00004477"/>
    </source>
</evidence>
<feature type="transmembrane region" description="Helical" evidence="10">
    <location>
        <begin position="203"/>
        <end position="234"/>
    </location>
</feature>
<organism evidence="11 12">
    <name type="scientific">Paenibacillus hodogayensis</name>
    <dbReference type="NCBI Taxonomy" id="279208"/>
    <lineage>
        <taxon>Bacteria</taxon>
        <taxon>Bacillati</taxon>
        <taxon>Bacillota</taxon>
        <taxon>Bacilli</taxon>
        <taxon>Bacillales</taxon>
        <taxon>Paenibacillaceae</taxon>
        <taxon>Paenibacillus</taxon>
    </lineage>
</organism>
<keyword evidence="4 11" id="KW-0328">Glycosyltransferase</keyword>
<evidence type="ECO:0000256" key="5">
    <source>
        <dbReference type="ARBA" id="ARBA00022679"/>
    </source>
</evidence>
<evidence type="ECO:0000256" key="10">
    <source>
        <dbReference type="SAM" id="Phobius"/>
    </source>
</evidence>
<keyword evidence="12" id="KW-1185">Reference proteome</keyword>
<evidence type="ECO:0000313" key="12">
    <source>
        <dbReference type="Proteomes" id="UP001589619"/>
    </source>
</evidence>
<proteinExistence type="predicted"/>
<keyword evidence="8 10" id="KW-1133">Transmembrane helix</keyword>
<evidence type="ECO:0000256" key="4">
    <source>
        <dbReference type="ARBA" id="ARBA00022676"/>
    </source>
</evidence>
<dbReference type="PANTHER" id="PTHR12468">
    <property type="entry name" value="GPI MANNOSYLTRANSFERASE 2"/>
    <property type="match status" value="1"/>
</dbReference>
<dbReference type="Proteomes" id="UP001589619">
    <property type="component" value="Unassembled WGS sequence"/>
</dbReference>
<comment type="caution">
    <text evidence="11">The sequence shown here is derived from an EMBL/GenBank/DDBJ whole genome shotgun (WGS) entry which is preliminary data.</text>
</comment>
<keyword evidence="5" id="KW-0808">Transferase</keyword>
<evidence type="ECO:0000256" key="8">
    <source>
        <dbReference type="ARBA" id="ARBA00022989"/>
    </source>
</evidence>
<keyword evidence="6 10" id="KW-0812">Transmembrane</keyword>
<keyword evidence="9 10" id="KW-0472">Membrane</keyword>
<comment type="subcellular location">
    <subcellularLocation>
        <location evidence="1">Endoplasmic reticulum membrane</location>
        <topology evidence="1">Multi-pass membrane protein</topology>
    </subcellularLocation>
</comment>
<dbReference type="PANTHER" id="PTHR12468:SF2">
    <property type="entry name" value="GPI MANNOSYLTRANSFERASE 2"/>
    <property type="match status" value="1"/>
</dbReference>
<evidence type="ECO:0000313" key="11">
    <source>
        <dbReference type="EMBL" id="MFB9756784.1"/>
    </source>
</evidence>
<evidence type="ECO:0000256" key="2">
    <source>
        <dbReference type="ARBA" id="ARBA00004687"/>
    </source>
</evidence>
<name>A0ABV5W877_9BACL</name>
<comment type="pathway">
    <text evidence="2">Glycolipid biosynthesis; glycosylphosphatidylinositol-anchor biosynthesis.</text>
</comment>
<keyword evidence="3" id="KW-0337">GPI-anchor biosynthesis</keyword>
<feature type="transmembrane region" description="Helical" evidence="10">
    <location>
        <begin position="396"/>
        <end position="416"/>
    </location>
</feature>
<dbReference type="Pfam" id="PF04188">
    <property type="entry name" value="Mannosyl_trans2"/>
    <property type="match status" value="1"/>
</dbReference>
<feature type="transmembrane region" description="Helical" evidence="10">
    <location>
        <begin position="342"/>
        <end position="361"/>
    </location>
</feature>
<evidence type="ECO:0000256" key="3">
    <source>
        <dbReference type="ARBA" id="ARBA00022502"/>
    </source>
</evidence>
<dbReference type="GO" id="GO:0016757">
    <property type="term" value="F:glycosyltransferase activity"/>
    <property type="evidence" value="ECO:0007669"/>
    <property type="project" value="UniProtKB-KW"/>
</dbReference>
<feature type="transmembrane region" description="Helical" evidence="10">
    <location>
        <begin position="246"/>
        <end position="263"/>
    </location>
</feature>
<dbReference type="InterPro" id="IPR007315">
    <property type="entry name" value="PIG-V/Gpi18"/>
</dbReference>
<keyword evidence="7" id="KW-0256">Endoplasmic reticulum</keyword>
<feature type="transmembrane region" description="Helical" evidence="10">
    <location>
        <begin position="311"/>
        <end position="330"/>
    </location>
</feature>
<evidence type="ECO:0000256" key="9">
    <source>
        <dbReference type="ARBA" id="ARBA00023136"/>
    </source>
</evidence>
<dbReference type="RefSeq" id="WP_344915720.1">
    <property type="nucleotide sequence ID" value="NZ_BAAAYO010000016.1"/>
</dbReference>
<evidence type="ECO:0000256" key="6">
    <source>
        <dbReference type="ARBA" id="ARBA00022692"/>
    </source>
</evidence>
<reference evidence="11 12" key="1">
    <citation type="submission" date="2024-09" db="EMBL/GenBank/DDBJ databases">
        <authorList>
            <person name="Sun Q."/>
            <person name="Mori K."/>
        </authorList>
    </citation>
    <scope>NUCLEOTIDE SEQUENCE [LARGE SCALE GENOMIC DNA]</scope>
    <source>
        <strain evidence="11 12">JCM 12520</strain>
    </source>
</reference>
<feature type="transmembrane region" description="Helical" evidence="10">
    <location>
        <begin position="131"/>
        <end position="152"/>
    </location>
</feature>
<feature type="transmembrane region" description="Helical" evidence="10">
    <location>
        <begin position="164"/>
        <end position="183"/>
    </location>
</feature>
<feature type="transmembrane region" description="Helical" evidence="10">
    <location>
        <begin position="12"/>
        <end position="31"/>
    </location>
</feature>
<dbReference type="EMBL" id="JBHMAG010000028">
    <property type="protein sequence ID" value="MFB9756784.1"/>
    <property type="molecule type" value="Genomic_DNA"/>
</dbReference>
<sequence length="417" mass="47602">MIRGLTGRSLRSIAGLFLISRILILFAGYVGTNLFAAYTEPPVYIQQGPGVVPERAMKLPFDLSDTRWPNEKDFAKFDSFAYFDIAVHGYDRYRIEEPHPPANWVFFPLYPLVLRAAAALTGLFGLTSLTIVGSLLSNVFFFAALLYVFGICRQQNLDESQTRAVLVLMLLYPTSLFYSLPYTESLFLLLSAASLYYSSDKRYALAFIAAGLSTVTRVPGVMNLFFVAGMVLLNERFPLTKRHLRLASYGLLSLLPIGLYLLFMKIRTGDWLAPFHEQSSWYRQTALPFTNYAHYFQKPYFMAPGGWDNGLLAFVMSTAVILVYLGFLILRGKELIREPRQLLLWVYGALLIVIPFSSQPFYLASVVRYMMVCIPFYLYTVRLTTSRDNARFAYKMLFAVIHIITVIGFFNDYYFMA</sequence>
<accession>A0ABV5W877</accession>
<evidence type="ECO:0000256" key="7">
    <source>
        <dbReference type="ARBA" id="ARBA00022824"/>
    </source>
</evidence>
<protein>
    <submittedName>
        <fullName evidence="11">Mannosyltransferase family protein</fullName>
    </submittedName>
</protein>